<feature type="transmembrane region" description="Helical" evidence="1">
    <location>
        <begin position="401"/>
        <end position="426"/>
    </location>
</feature>
<keyword evidence="5" id="KW-1185">Reference proteome</keyword>
<feature type="transmembrane region" description="Helical" evidence="1">
    <location>
        <begin position="154"/>
        <end position="172"/>
    </location>
</feature>
<feature type="transmembrane region" description="Helical" evidence="1">
    <location>
        <begin position="319"/>
        <end position="345"/>
    </location>
</feature>
<feature type="transmembrane region" description="Helical" evidence="1">
    <location>
        <begin position="246"/>
        <end position="268"/>
    </location>
</feature>
<feature type="transmembrane region" description="Helical" evidence="1">
    <location>
        <begin position="215"/>
        <end position="234"/>
    </location>
</feature>
<organism evidence="4 5">
    <name type="scientific">Hypericibacter adhaerens</name>
    <dbReference type="NCBI Taxonomy" id="2602016"/>
    <lineage>
        <taxon>Bacteria</taxon>
        <taxon>Pseudomonadati</taxon>
        <taxon>Pseudomonadota</taxon>
        <taxon>Alphaproteobacteria</taxon>
        <taxon>Rhodospirillales</taxon>
        <taxon>Dongiaceae</taxon>
        <taxon>Hypericibacter</taxon>
    </lineage>
</organism>
<dbReference type="InterPro" id="IPR049177">
    <property type="entry name" value="MgtC_SapB_SrpB_YhiD_N"/>
</dbReference>
<evidence type="ECO:0000313" key="4">
    <source>
        <dbReference type="EMBL" id="QEX23836.1"/>
    </source>
</evidence>
<dbReference type="Proteomes" id="UP000325797">
    <property type="component" value="Chromosome"/>
</dbReference>
<proteinExistence type="predicted"/>
<feature type="transmembrane region" description="Helical" evidence="1">
    <location>
        <begin position="12"/>
        <end position="29"/>
    </location>
</feature>
<feature type="transmembrane region" description="Helical" evidence="1">
    <location>
        <begin position="375"/>
        <end position="395"/>
    </location>
</feature>
<feature type="transmembrane region" description="Helical" evidence="1">
    <location>
        <begin position="187"/>
        <end position="208"/>
    </location>
</feature>
<dbReference type="OrthoDB" id="9813718at2"/>
<sequence>MLFSDDIELFYRLGVAIAIGVIVGVERHWRERDEPGGSRTAGIRTFSLIGMLGGAVGLLEGAVADHGGPTGLVTVGAFIAFAIVFAWFKARESEIDRDFSVTTVIAALLTFLLGTMAVMGEMQVAAAGGVALVAILASREMLHRFLKTLTWPELRSAIVLLGMTFVILPLVPDEPIGPYGGISPAKTWTLVVLLAAISFVGYVAVKALGASRGEVVAGAIGGIVSSTALTVSNARKSLAGNEIRPLAAGAAAAGAVSYLRTAALAAGLAPAIMTSMVPPLVAGAAVFIAAAFLLARGQGGTAEPPPGENPFDLMSVLKLTLLLVVVAFLSRAASAVFGAGGLFIVSGLSGLADVDAVTVTVGGLLKQGLAADTGFLALSAGVIANTVAKAVYAAVLGKSGFAWWLGLASALAIAAGAAIHLAVLAIQASG</sequence>
<evidence type="ECO:0000256" key="1">
    <source>
        <dbReference type="SAM" id="Phobius"/>
    </source>
</evidence>
<keyword evidence="1" id="KW-1133">Transmembrane helix</keyword>
<dbReference type="InterPro" id="IPR025105">
    <property type="entry name" value="DUF4010"/>
</dbReference>
<dbReference type="PANTHER" id="PTHR39084:SF1">
    <property type="entry name" value="DUF4010 DOMAIN-CONTAINING PROTEIN"/>
    <property type="match status" value="1"/>
</dbReference>
<feature type="domain" description="DUF4010" evidence="3">
    <location>
        <begin position="192"/>
        <end position="397"/>
    </location>
</feature>
<protein>
    <submittedName>
        <fullName evidence="4">Membrane protein</fullName>
    </submittedName>
</protein>
<reference evidence="4 5" key="1">
    <citation type="submission" date="2019-08" db="EMBL/GenBank/DDBJ databases">
        <title>Hyperibacter terrae gen. nov., sp. nov. and Hyperibacter viscosus sp. nov., two new members in the family Rhodospirillaceae isolated from the rhizosphere of Hypericum perforatum.</title>
        <authorList>
            <person name="Noviana Z."/>
        </authorList>
    </citation>
    <scope>NUCLEOTIDE SEQUENCE [LARGE SCALE GENOMIC DNA]</scope>
    <source>
        <strain evidence="4 5">R5959</strain>
    </source>
</reference>
<feature type="transmembrane region" description="Helical" evidence="1">
    <location>
        <begin position="71"/>
        <end position="88"/>
    </location>
</feature>
<keyword evidence="1" id="KW-0812">Transmembrane</keyword>
<feature type="domain" description="MgtC/SapB/SrpB/YhiD N-terminal" evidence="2">
    <location>
        <begin position="13"/>
        <end position="144"/>
    </location>
</feature>
<keyword evidence="1" id="KW-0472">Membrane</keyword>
<evidence type="ECO:0000313" key="5">
    <source>
        <dbReference type="Proteomes" id="UP000325797"/>
    </source>
</evidence>
<feature type="transmembrane region" description="Helical" evidence="1">
    <location>
        <begin position="100"/>
        <end position="118"/>
    </location>
</feature>
<feature type="transmembrane region" description="Helical" evidence="1">
    <location>
        <begin position="124"/>
        <end position="142"/>
    </location>
</feature>
<dbReference type="EMBL" id="CP042582">
    <property type="protein sequence ID" value="QEX23836.1"/>
    <property type="molecule type" value="Genomic_DNA"/>
</dbReference>
<dbReference type="KEGG" id="hadh:FRZ61_37750"/>
<dbReference type="Pfam" id="PF02308">
    <property type="entry name" value="MgtC"/>
    <property type="match status" value="1"/>
</dbReference>
<dbReference type="AlphaFoldDB" id="A0A5J6N8Z7"/>
<evidence type="ECO:0000259" key="2">
    <source>
        <dbReference type="Pfam" id="PF02308"/>
    </source>
</evidence>
<dbReference type="PANTHER" id="PTHR39084">
    <property type="entry name" value="MEMBRANE PROTEIN-RELATED"/>
    <property type="match status" value="1"/>
</dbReference>
<accession>A0A5J6N8Z7</accession>
<evidence type="ECO:0000259" key="3">
    <source>
        <dbReference type="Pfam" id="PF13194"/>
    </source>
</evidence>
<feature type="transmembrane region" description="Helical" evidence="1">
    <location>
        <begin position="280"/>
        <end position="299"/>
    </location>
</feature>
<dbReference type="Pfam" id="PF13194">
    <property type="entry name" value="DUF4010"/>
    <property type="match status" value="1"/>
</dbReference>
<name>A0A5J6N8Z7_9PROT</name>
<feature type="transmembrane region" description="Helical" evidence="1">
    <location>
        <begin position="41"/>
        <end position="59"/>
    </location>
</feature>
<gene>
    <name evidence="4" type="ORF">FRZ61_37750</name>
</gene>